<evidence type="ECO:0000313" key="16">
    <source>
        <dbReference type="EMBL" id="MRG90498.1"/>
    </source>
</evidence>
<feature type="domain" description="Fatty acid hydroxylase" evidence="15">
    <location>
        <begin position="67"/>
        <end position="205"/>
    </location>
</feature>
<evidence type="ECO:0000256" key="11">
    <source>
        <dbReference type="ARBA" id="ARBA00023098"/>
    </source>
</evidence>
<keyword evidence="17" id="KW-1185">Reference proteome</keyword>
<dbReference type="Proteomes" id="UP000440224">
    <property type="component" value="Unassembled WGS sequence"/>
</dbReference>
<evidence type="ECO:0000256" key="8">
    <source>
        <dbReference type="ARBA" id="ARBA00022833"/>
    </source>
</evidence>
<comment type="caution">
    <text evidence="16">The sequence shown here is derived from an EMBL/GenBank/DDBJ whole genome shotgun (WGS) entry which is preliminary data.</text>
</comment>
<evidence type="ECO:0000256" key="14">
    <source>
        <dbReference type="SAM" id="Phobius"/>
    </source>
</evidence>
<evidence type="ECO:0000256" key="13">
    <source>
        <dbReference type="ARBA" id="ARBA00023160"/>
    </source>
</evidence>
<keyword evidence="11" id="KW-0443">Lipid metabolism</keyword>
<evidence type="ECO:0000256" key="9">
    <source>
        <dbReference type="ARBA" id="ARBA00022989"/>
    </source>
</evidence>
<dbReference type="GO" id="GO:0080132">
    <property type="term" value="F:fatty acid 2-hydroxylase activity"/>
    <property type="evidence" value="ECO:0007669"/>
    <property type="project" value="InterPro"/>
</dbReference>
<accession>A0A6N7PEN7</accession>
<keyword evidence="12 14" id="KW-0472">Membrane</keyword>
<dbReference type="InterPro" id="IPR014430">
    <property type="entry name" value="Scs7"/>
</dbReference>
<evidence type="ECO:0000256" key="1">
    <source>
        <dbReference type="ARBA" id="ARBA00001947"/>
    </source>
</evidence>
<dbReference type="Pfam" id="PF04116">
    <property type="entry name" value="FA_hydroxylase"/>
    <property type="match status" value="1"/>
</dbReference>
<proteinExistence type="predicted"/>
<evidence type="ECO:0000259" key="15">
    <source>
        <dbReference type="Pfam" id="PF04116"/>
    </source>
</evidence>
<feature type="transmembrane region" description="Helical" evidence="14">
    <location>
        <begin position="145"/>
        <end position="163"/>
    </location>
</feature>
<keyword evidence="3" id="KW-0444">Lipid biosynthesis</keyword>
<feature type="transmembrane region" description="Helical" evidence="14">
    <location>
        <begin position="56"/>
        <end position="76"/>
    </location>
</feature>
<evidence type="ECO:0000256" key="3">
    <source>
        <dbReference type="ARBA" id="ARBA00022516"/>
    </source>
</evidence>
<gene>
    <name evidence="16" type="ORF">GF068_00950</name>
</gene>
<evidence type="ECO:0000313" key="17">
    <source>
        <dbReference type="Proteomes" id="UP000440224"/>
    </source>
</evidence>
<dbReference type="AlphaFoldDB" id="A0A6N7PEN7"/>
<organism evidence="16 17">
    <name type="scientific">Polyangium spumosum</name>
    <dbReference type="NCBI Taxonomy" id="889282"/>
    <lineage>
        <taxon>Bacteria</taxon>
        <taxon>Pseudomonadati</taxon>
        <taxon>Myxococcota</taxon>
        <taxon>Polyangia</taxon>
        <taxon>Polyangiales</taxon>
        <taxon>Polyangiaceae</taxon>
        <taxon>Polyangium</taxon>
    </lineage>
</organism>
<evidence type="ECO:0000256" key="5">
    <source>
        <dbReference type="ARBA" id="ARBA00022723"/>
    </source>
</evidence>
<dbReference type="OrthoDB" id="5291370at2"/>
<evidence type="ECO:0000256" key="12">
    <source>
        <dbReference type="ARBA" id="ARBA00023136"/>
    </source>
</evidence>
<keyword evidence="6" id="KW-0256">Endoplasmic reticulum</keyword>
<keyword evidence="10" id="KW-0560">Oxidoreductase</keyword>
<reference evidence="16 17" key="1">
    <citation type="submission" date="2019-10" db="EMBL/GenBank/DDBJ databases">
        <title>A soil myxobacterium in the family Polyangiaceae.</title>
        <authorList>
            <person name="Li Y."/>
            <person name="Wang J."/>
        </authorList>
    </citation>
    <scope>NUCLEOTIDE SEQUENCE [LARGE SCALE GENOMIC DNA]</scope>
    <source>
        <strain evidence="16 17">DSM 14734</strain>
    </source>
</reference>
<dbReference type="InterPro" id="IPR006694">
    <property type="entry name" value="Fatty_acid_hydroxylase"/>
</dbReference>
<evidence type="ECO:0000256" key="6">
    <source>
        <dbReference type="ARBA" id="ARBA00022824"/>
    </source>
</evidence>
<keyword evidence="7" id="KW-0276">Fatty acid metabolism</keyword>
<evidence type="ECO:0000256" key="4">
    <source>
        <dbReference type="ARBA" id="ARBA00022692"/>
    </source>
</evidence>
<dbReference type="PANTHER" id="PTHR12863">
    <property type="entry name" value="FATTY ACID HYDROXYLASE"/>
    <property type="match status" value="1"/>
</dbReference>
<feature type="transmembrane region" description="Helical" evidence="14">
    <location>
        <begin position="115"/>
        <end position="133"/>
    </location>
</feature>
<keyword evidence="4 14" id="KW-0812">Transmembrane</keyword>
<keyword evidence="8" id="KW-0862">Zinc</keyword>
<dbReference type="GO" id="GO:0006633">
    <property type="term" value="P:fatty acid biosynthetic process"/>
    <property type="evidence" value="ECO:0007669"/>
    <property type="project" value="UniProtKB-KW"/>
</dbReference>
<evidence type="ECO:0000256" key="10">
    <source>
        <dbReference type="ARBA" id="ARBA00023002"/>
    </source>
</evidence>
<protein>
    <recommendedName>
        <fullName evidence="15">Fatty acid hydroxylase domain-containing protein</fullName>
    </recommendedName>
</protein>
<dbReference type="GO" id="GO:0005506">
    <property type="term" value="F:iron ion binding"/>
    <property type="evidence" value="ECO:0007669"/>
    <property type="project" value="InterPro"/>
</dbReference>
<dbReference type="PANTHER" id="PTHR12863:SF1">
    <property type="entry name" value="FATTY ACID 2-HYDROXYLASE"/>
    <property type="match status" value="1"/>
</dbReference>
<keyword evidence="9 14" id="KW-1133">Transmembrane helix</keyword>
<sequence length="209" mass="24037">MASATAPGRVESSKPATCRMFETPLIERFSRIHPATPFVFWIPVYSYLAFRGYENGVGLGAGLGLGFLGLFAWTLAEYVLHRWVFHYVGPRLWQRRVHFVLHGVHHDFPQDADRLVFPLGASIPLGITFYLLFRAIVGPVLVDPLFAGFGFGYLVYDGTHYAIHHFRMSSRWGKWIKRHHMIHHHTGQHARWGVSSPLWDYVFRTMKSS</sequence>
<evidence type="ECO:0000256" key="2">
    <source>
        <dbReference type="ARBA" id="ARBA00004477"/>
    </source>
</evidence>
<keyword evidence="13" id="KW-0275">Fatty acid biosynthesis</keyword>
<name>A0A6N7PEN7_9BACT</name>
<keyword evidence="5" id="KW-0479">Metal-binding</keyword>
<evidence type="ECO:0000256" key="7">
    <source>
        <dbReference type="ARBA" id="ARBA00022832"/>
    </source>
</evidence>
<dbReference type="EMBL" id="WJIE01000001">
    <property type="protein sequence ID" value="MRG90498.1"/>
    <property type="molecule type" value="Genomic_DNA"/>
</dbReference>
<comment type="subcellular location">
    <subcellularLocation>
        <location evidence="2">Endoplasmic reticulum membrane</location>
        <topology evidence="2">Multi-pass membrane protein</topology>
    </subcellularLocation>
</comment>
<dbReference type="GO" id="GO:0016020">
    <property type="term" value="C:membrane"/>
    <property type="evidence" value="ECO:0007669"/>
    <property type="project" value="InterPro"/>
</dbReference>
<comment type="cofactor">
    <cofactor evidence="1">
        <name>Zn(2+)</name>
        <dbReference type="ChEBI" id="CHEBI:29105"/>
    </cofactor>
</comment>